<proteinExistence type="predicted"/>
<protein>
    <submittedName>
        <fullName evidence="2">Phosphate/phosphite/phosphonate ABC transporter substrate-binding protein</fullName>
    </submittedName>
</protein>
<dbReference type="PANTHER" id="PTHR35841:SF1">
    <property type="entry name" value="PHOSPHONATES-BINDING PERIPLASMIC PROTEIN"/>
    <property type="match status" value="1"/>
</dbReference>
<dbReference type="Proteomes" id="UP000314011">
    <property type="component" value="Unassembled WGS sequence"/>
</dbReference>
<dbReference type="Gene3D" id="3.40.190.10">
    <property type="entry name" value="Periplasmic binding protein-like II"/>
    <property type="match status" value="1"/>
</dbReference>
<dbReference type="EMBL" id="VFFF01000001">
    <property type="protein sequence ID" value="TNY32785.1"/>
    <property type="molecule type" value="Genomic_DNA"/>
</dbReference>
<organism evidence="2 3">
    <name type="scientific">Pelagovum pacificum</name>
    <dbReference type="NCBI Taxonomy" id="2588711"/>
    <lineage>
        <taxon>Bacteria</taxon>
        <taxon>Pseudomonadati</taxon>
        <taxon>Pseudomonadota</taxon>
        <taxon>Alphaproteobacteria</taxon>
        <taxon>Rhodobacterales</taxon>
        <taxon>Paracoccaceae</taxon>
        <taxon>Pelagovum</taxon>
    </lineage>
</organism>
<gene>
    <name evidence="2" type="ORF">FHY64_05775</name>
</gene>
<dbReference type="RefSeq" id="WP_140193468.1">
    <property type="nucleotide sequence ID" value="NZ_CP065915.1"/>
</dbReference>
<feature type="region of interest" description="Disordered" evidence="1">
    <location>
        <begin position="1"/>
        <end position="20"/>
    </location>
</feature>
<dbReference type="SUPFAM" id="SSF53850">
    <property type="entry name" value="Periplasmic binding protein-like II"/>
    <property type="match status" value="1"/>
</dbReference>
<dbReference type="AlphaFoldDB" id="A0A5C5GD98"/>
<name>A0A5C5GD98_9RHOB</name>
<comment type="caution">
    <text evidence="2">The sequence shown here is derived from an EMBL/GenBank/DDBJ whole genome shotgun (WGS) entry which is preliminary data.</text>
</comment>
<sequence length="249" mass="26976">MSDQPRAAMPMYERPETREAQDRLWQDVRANLSYDTPATLESVSSLWDHWLSEDLIFTQACSLPYRARLHGTARIVGTADYGLPGCPPGHYNSVFVMRPGEESDDPAHWATLRLAYNSRNSQSGWAAPQNHMIGLGLSFDRTVSTGAHLASITAVANGTADIACIDARTWAQARAWDAEASDLHEVGRTEPTPGLPFITGPNTDAEELSTAIETAIGQMSDADRTRLGIVGFAAIPTEAYLAVPTPPAP</sequence>
<dbReference type="OrthoDB" id="7353682at2"/>
<dbReference type="Pfam" id="PF12974">
    <property type="entry name" value="Phosphonate-bd"/>
    <property type="match status" value="1"/>
</dbReference>
<evidence type="ECO:0000313" key="2">
    <source>
        <dbReference type="EMBL" id="TNY32785.1"/>
    </source>
</evidence>
<reference evidence="2 3" key="1">
    <citation type="submission" date="2019-06" db="EMBL/GenBank/DDBJ databases">
        <title>Genome of new Rhodobacteraceae sp. SM1903.</title>
        <authorList>
            <person name="Ren X."/>
        </authorList>
    </citation>
    <scope>NUCLEOTIDE SEQUENCE [LARGE SCALE GENOMIC DNA]</scope>
    <source>
        <strain evidence="2 3">SM1903</strain>
    </source>
</reference>
<evidence type="ECO:0000256" key="1">
    <source>
        <dbReference type="SAM" id="MobiDB-lite"/>
    </source>
</evidence>
<evidence type="ECO:0000313" key="3">
    <source>
        <dbReference type="Proteomes" id="UP000314011"/>
    </source>
</evidence>
<accession>A0A5C5GD98</accession>
<dbReference type="PANTHER" id="PTHR35841">
    <property type="entry name" value="PHOSPHONATES-BINDING PERIPLASMIC PROTEIN"/>
    <property type="match status" value="1"/>
</dbReference>
<keyword evidence="3" id="KW-1185">Reference proteome</keyword>